<dbReference type="GO" id="GO:0008168">
    <property type="term" value="F:methyltransferase activity"/>
    <property type="evidence" value="ECO:0007669"/>
    <property type="project" value="UniProtKB-KW"/>
</dbReference>
<proteinExistence type="predicted"/>
<evidence type="ECO:0000259" key="1">
    <source>
        <dbReference type="Pfam" id="PF18096"/>
    </source>
</evidence>
<evidence type="ECO:0000313" key="3">
    <source>
        <dbReference type="Proteomes" id="UP000231994"/>
    </source>
</evidence>
<keyword evidence="2" id="KW-0808">Transferase</keyword>
<dbReference type="EMBL" id="CP024932">
    <property type="protein sequence ID" value="ATZ07681.1"/>
    <property type="molecule type" value="Genomic_DNA"/>
</dbReference>
<evidence type="ECO:0000313" key="2">
    <source>
        <dbReference type="EMBL" id="ATZ07681.1"/>
    </source>
</evidence>
<keyword evidence="2" id="KW-0489">Methyltransferase</keyword>
<dbReference type="InterPro" id="IPR029063">
    <property type="entry name" value="SAM-dependent_MTases_sf"/>
</dbReference>
<dbReference type="Proteomes" id="UP000231994">
    <property type="component" value="Chromosome"/>
</dbReference>
<dbReference type="InterPro" id="IPR041497">
    <property type="entry name" value="Thump-like"/>
</dbReference>
<protein>
    <submittedName>
        <fullName evidence="2">SAM-dependent methyltransferase</fullName>
    </submittedName>
</protein>
<dbReference type="Pfam" id="PF18096">
    <property type="entry name" value="Thump_like"/>
    <property type="match status" value="1"/>
</dbReference>
<organism evidence="2 3">
    <name type="scientific">Corynebacterium striatum</name>
    <dbReference type="NCBI Taxonomy" id="43770"/>
    <lineage>
        <taxon>Bacteria</taxon>
        <taxon>Bacillati</taxon>
        <taxon>Actinomycetota</taxon>
        <taxon>Actinomycetes</taxon>
        <taxon>Mycobacteriales</taxon>
        <taxon>Corynebacteriaceae</taxon>
        <taxon>Corynebacterium</taxon>
    </lineage>
</organism>
<feature type="domain" description="THUMP-like" evidence="1">
    <location>
        <begin position="322"/>
        <end position="389"/>
    </location>
</feature>
<dbReference type="RefSeq" id="WP_049063750.1">
    <property type="nucleotide sequence ID" value="NZ_CP024932.1"/>
</dbReference>
<accession>A0ABC8CI69</accession>
<reference evidence="2 3" key="1">
    <citation type="submission" date="2017-11" db="EMBL/GenBank/DDBJ databases">
        <title>Whole genome sequencing of cultured pathogen.</title>
        <authorList>
            <person name="Hoffmann M."/>
            <person name="Sanchez M."/>
            <person name="Timme R."/>
            <person name="Nudel K."/>
            <person name="Bry L."/>
        </authorList>
    </citation>
    <scope>NUCLEOTIDE SEQUENCE [LARGE SCALE GENOMIC DNA]</scope>
    <source>
        <strain evidence="2 3">216</strain>
    </source>
</reference>
<dbReference type="GO" id="GO:0032259">
    <property type="term" value="P:methylation"/>
    <property type="evidence" value="ECO:0007669"/>
    <property type="project" value="UniProtKB-KW"/>
</dbReference>
<sequence length="400" mass="43010">MSYTLAEVDFLTQHLPEIAGLNLEFSKASQLSDVAKLQQLYGENYRCVAELIKARRSGKLPADWLMDSDSAQQATPLVLAQYRRRFLQGLGVELVHDVTCSIGTEGHAWNKGTYIGSDLDASRIKMAQHNVAHPFFRADALTQTSTARVLIADPARRKDGKRITDPAKLLPPLPDLVAAHSADSSRIAHSAELAVKCAPGLDFSQWPGLVSVASVNGNVKEACLYTPGLATGRQAVLLKDGTEDTEGAEGTEGAADILDSNDFDEDNLPEAGDVGSYIIDPDGAVVRAGLVRHYAAREGLHQLDPRIAYLTGERIPAGTSGFPFIEAVPVKRLKAALQAHGAGSLEILVRGLNVDPDQLRKKLKLKGKRSMAIVMTRIGTQGIALLCGPRVVSSEDNYAT</sequence>
<dbReference type="AlphaFoldDB" id="A0ABC8CI69"/>
<gene>
    <name evidence="2" type="ORF">A9D01_01800</name>
</gene>
<dbReference type="Gene3D" id="3.40.50.150">
    <property type="entry name" value="Vaccinia Virus protein VP39"/>
    <property type="match status" value="1"/>
</dbReference>
<name>A0ABC8CI69_CORST</name>